<accession>A0ABQ8SI63</accession>
<dbReference type="EMBL" id="JAJSOF020000027">
    <property type="protein sequence ID" value="KAJ4433743.1"/>
    <property type="molecule type" value="Genomic_DNA"/>
</dbReference>
<comment type="caution">
    <text evidence="1">The sequence shown here is derived from an EMBL/GenBank/DDBJ whole genome shotgun (WGS) entry which is preliminary data.</text>
</comment>
<evidence type="ECO:0000313" key="2">
    <source>
        <dbReference type="Proteomes" id="UP001148838"/>
    </source>
</evidence>
<gene>
    <name evidence="1" type="ORF">ANN_16054</name>
</gene>
<protein>
    <submittedName>
        <fullName evidence="1">Uncharacterized protein</fullName>
    </submittedName>
</protein>
<keyword evidence="2" id="KW-1185">Reference proteome</keyword>
<proteinExistence type="predicted"/>
<evidence type="ECO:0000313" key="1">
    <source>
        <dbReference type="EMBL" id="KAJ4433743.1"/>
    </source>
</evidence>
<dbReference type="Proteomes" id="UP001148838">
    <property type="component" value="Unassembled WGS sequence"/>
</dbReference>
<name>A0ABQ8SI63_PERAM</name>
<organism evidence="1 2">
    <name type="scientific">Periplaneta americana</name>
    <name type="common">American cockroach</name>
    <name type="synonym">Blatta americana</name>
    <dbReference type="NCBI Taxonomy" id="6978"/>
    <lineage>
        <taxon>Eukaryota</taxon>
        <taxon>Metazoa</taxon>
        <taxon>Ecdysozoa</taxon>
        <taxon>Arthropoda</taxon>
        <taxon>Hexapoda</taxon>
        <taxon>Insecta</taxon>
        <taxon>Pterygota</taxon>
        <taxon>Neoptera</taxon>
        <taxon>Polyneoptera</taxon>
        <taxon>Dictyoptera</taxon>
        <taxon>Blattodea</taxon>
        <taxon>Blattoidea</taxon>
        <taxon>Blattidae</taxon>
        <taxon>Blattinae</taxon>
        <taxon>Periplaneta</taxon>
    </lineage>
</organism>
<sequence length="210" mass="23597">MDFREVGYDDRDWINLAQDRDRCEGDNEPPSSLNAIYNFWPHIMIRGHAIISLRNVCNSAFQALQSQRWVTNKPLPEEIRNVERQPGSFRKHLGYSTTDQKSPAVRIESSDCTCSCGRAYLLADASTWTTARRVRSRDAHVILIFAIHYTRISSRTQLSRSCNGSEQTTCCTQRTSRSSAAGRDAPHSVIIAHSLGRSSTTEPLVIQGPS</sequence>
<reference evidence="1 2" key="1">
    <citation type="journal article" date="2022" name="Allergy">
        <title>Genome assembly and annotation of Periplaneta americana reveal a comprehensive cockroach allergen profile.</title>
        <authorList>
            <person name="Wang L."/>
            <person name="Xiong Q."/>
            <person name="Saelim N."/>
            <person name="Wang L."/>
            <person name="Nong W."/>
            <person name="Wan A.T."/>
            <person name="Shi M."/>
            <person name="Liu X."/>
            <person name="Cao Q."/>
            <person name="Hui J.H.L."/>
            <person name="Sookrung N."/>
            <person name="Leung T.F."/>
            <person name="Tungtrongchitr A."/>
            <person name="Tsui S.K.W."/>
        </authorList>
    </citation>
    <scope>NUCLEOTIDE SEQUENCE [LARGE SCALE GENOMIC DNA]</scope>
    <source>
        <strain evidence="1">PWHHKU_190912</strain>
    </source>
</reference>